<evidence type="ECO:0000313" key="2">
    <source>
        <dbReference type="Proteomes" id="UP000177062"/>
    </source>
</evidence>
<reference evidence="1 2" key="1">
    <citation type="journal article" date="2016" name="Nat. Commun.">
        <title>Thousands of microbial genomes shed light on interconnected biogeochemical processes in an aquifer system.</title>
        <authorList>
            <person name="Anantharaman K."/>
            <person name="Brown C.T."/>
            <person name="Hug L.A."/>
            <person name="Sharon I."/>
            <person name="Castelle C.J."/>
            <person name="Probst A.J."/>
            <person name="Thomas B.C."/>
            <person name="Singh A."/>
            <person name="Wilkins M.J."/>
            <person name="Karaoz U."/>
            <person name="Brodie E.L."/>
            <person name="Williams K.H."/>
            <person name="Hubbard S.S."/>
            <person name="Banfield J.F."/>
        </authorList>
    </citation>
    <scope>NUCLEOTIDE SEQUENCE [LARGE SCALE GENOMIC DNA]</scope>
</reference>
<evidence type="ECO:0000313" key="1">
    <source>
        <dbReference type="EMBL" id="OGY56726.1"/>
    </source>
</evidence>
<dbReference type="AlphaFoldDB" id="A0A1G1YY62"/>
<accession>A0A1G1YY62</accession>
<evidence type="ECO:0008006" key="3">
    <source>
        <dbReference type="Google" id="ProtNLM"/>
    </source>
</evidence>
<sequence length="143" mass="16019">MKIAICGSLTFAKKMAELKSRLETLGHEVYLPYSAEKIMRGEFSAEAIEQAKEDGSFHKLNIEVDAIRRWHDVIGKSDGVLVANYDKKGIKNYIGGSAFLEIGFAHVMNKKIYLLNPIPDASYKEEILSMQPVVTEGDLNKIK</sequence>
<name>A0A1G1YY62_9BACT</name>
<organism evidence="1 2">
    <name type="scientific">Candidatus Colwellbacteria bacterium RBG_13_48_8</name>
    <dbReference type="NCBI Taxonomy" id="1797685"/>
    <lineage>
        <taxon>Bacteria</taxon>
        <taxon>Candidatus Colwelliibacteriota</taxon>
    </lineage>
</organism>
<protein>
    <recommendedName>
        <fullName evidence="3">Maf-like protein</fullName>
    </recommendedName>
</protein>
<dbReference type="EMBL" id="MHIT01000019">
    <property type="protein sequence ID" value="OGY56726.1"/>
    <property type="molecule type" value="Genomic_DNA"/>
</dbReference>
<comment type="caution">
    <text evidence="1">The sequence shown here is derived from an EMBL/GenBank/DDBJ whole genome shotgun (WGS) entry which is preliminary data.</text>
</comment>
<gene>
    <name evidence="1" type="ORF">A2Y84_01380</name>
</gene>
<proteinExistence type="predicted"/>
<dbReference type="Proteomes" id="UP000177062">
    <property type="component" value="Unassembled WGS sequence"/>
</dbReference>